<dbReference type="EMBL" id="MAVT02001700">
    <property type="protein sequence ID" value="POS70284.1"/>
    <property type="molecule type" value="Genomic_DNA"/>
</dbReference>
<evidence type="ECO:0000313" key="2">
    <source>
        <dbReference type="Proteomes" id="UP000094444"/>
    </source>
</evidence>
<protein>
    <submittedName>
        <fullName evidence="1">2',3'-cyclic-nucleotide 3'-phosphodiesterase</fullName>
    </submittedName>
</protein>
<dbReference type="Proteomes" id="UP000094444">
    <property type="component" value="Unassembled WGS sequence"/>
</dbReference>
<sequence>MPGSSLWLTPPPSHPLHETITKLIETALPAQFPDASPRPPNFAPHLTLTSGIDPSIYGDEPQKWLDSIPFPTASKVAVRFERVKTQDFFFRKCYLKCEFDGAKDVAAISRARGVEGEDQVGPKTQAWLSEWREAFGPHVSLMYGDMPIDEAKLKEIEDVVKQAGVALGDSSHSMGGWEGGIVWLVSTEKGIENWKPIATRTL</sequence>
<dbReference type="SUPFAM" id="SSF55144">
    <property type="entry name" value="LigT-like"/>
    <property type="match status" value="1"/>
</dbReference>
<dbReference type="OrthoDB" id="514292at2759"/>
<keyword evidence="2" id="KW-1185">Reference proteome</keyword>
<reference evidence="1" key="1">
    <citation type="submission" date="2017-09" db="EMBL/GenBank/DDBJ databases">
        <title>Polyketide synthases of a Diaporthe helianthi virulent isolate.</title>
        <authorList>
            <person name="Baroncelli R."/>
        </authorList>
    </citation>
    <scope>NUCLEOTIDE SEQUENCE [LARGE SCALE GENOMIC DNA]</scope>
    <source>
        <strain evidence="1">7/96</strain>
    </source>
</reference>
<accession>A0A2P5HJ65</accession>
<dbReference type="Gene3D" id="3.90.1140.10">
    <property type="entry name" value="Cyclic phosphodiesterase"/>
    <property type="match status" value="1"/>
</dbReference>
<gene>
    <name evidence="1" type="ORF">DHEL01_v211321</name>
</gene>
<dbReference type="InterPro" id="IPR009097">
    <property type="entry name" value="Cyclic_Pdiesterase"/>
</dbReference>
<dbReference type="Pfam" id="PF07823">
    <property type="entry name" value="CPDase"/>
    <property type="match status" value="1"/>
</dbReference>
<proteinExistence type="predicted"/>
<name>A0A2P5HJ65_DIAHE</name>
<dbReference type="STRING" id="158607.A0A2P5HJ65"/>
<dbReference type="GO" id="GO:0004113">
    <property type="term" value="F:2',3'-cyclic-nucleotide 3'-phosphodiesterase activity"/>
    <property type="evidence" value="ECO:0007669"/>
    <property type="project" value="TreeGrafter"/>
</dbReference>
<dbReference type="PANTHER" id="PTHR28141">
    <property type="entry name" value="2',3'-CYCLIC-NUCLEOTIDE 3'-PHOSPHODIESTERASE"/>
    <property type="match status" value="1"/>
</dbReference>
<dbReference type="GO" id="GO:0009187">
    <property type="term" value="P:cyclic nucleotide metabolic process"/>
    <property type="evidence" value="ECO:0007669"/>
    <property type="project" value="TreeGrafter"/>
</dbReference>
<dbReference type="AlphaFoldDB" id="A0A2P5HJ65"/>
<comment type="caution">
    <text evidence="1">The sequence shown here is derived from an EMBL/GenBank/DDBJ whole genome shotgun (WGS) entry which is preliminary data.</text>
</comment>
<dbReference type="PANTHER" id="PTHR28141:SF1">
    <property type="entry name" value="2',3'-CYCLIC-NUCLEOTIDE 3'-PHOSPHODIESTERASE"/>
    <property type="match status" value="1"/>
</dbReference>
<evidence type="ECO:0000313" key="1">
    <source>
        <dbReference type="EMBL" id="POS70284.1"/>
    </source>
</evidence>
<dbReference type="InParanoid" id="A0A2P5HJ65"/>
<dbReference type="InterPro" id="IPR012386">
    <property type="entry name" value="Cyclic-nucl_3Pdiesterase"/>
</dbReference>
<dbReference type="FunCoup" id="A0A2P5HJ65">
    <property type="interactions" value="6"/>
</dbReference>
<organism evidence="1 2">
    <name type="scientific">Diaporthe helianthi</name>
    <dbReference type="NCBI Taxonomy" id="158607"/>
    <lineage>
        <taxon>Eukaryota</taxon>
        <taxon>Fungi</taxon>
        <taxon>Dikarya</taxon>
        <taxon>Ascomycota</taxon>
        <taxon>Pezizomycotina</taxon>
        <taxon>Sordariomycetes</taxon>
        <taxon>Sordariomycetidae</taxon>
        <taxon>Diaporthales</taxon>
        <taxon>Diaporthaceae</taxon>
        <taxon>Diaporthe</taxon>
    </lineage>
</organism>